<dbReference type="KEGG" id="cgo:Corgl_0381"/>
<dbReference type="Proteomes" id="UP000006851">
    <property type="component" value="Chromosome"/>
</dbReference>
<accession>F2NAH3</accession>
<dbReference type="PROSITE" id="PS51257">
    <property type="entry name" value="PROKAR_LIPOPROTEIN"/>
    <property type="match status" value="1"/>
</dbReference>
<protein>
    <recommendedName>
        <fullName evidence="4">ABC-2 family transporter protein</fullName>
    </recommendedName>
</protein>
<dbReference type="RefSeq" id="WP_013708243.1">
    <property type="nucleotide sequence ID" value="NC_015389.1"/>
</dbReference>
<evidence type="ECO:0000313" key="3">
    <source>
        <dbReference type="Proteomes" id="UP000006851"/>
    </source>
</evidence>
<dbReference type="STRING" id="700015.Corgl_0381"/>
<keyword evidence="1" id="KW-0812">Transmembrane</keyword>
<feature type="transmembrane region" description="Helical" evidence="1">
    <location>
        <begin position="213"/>
        <end position="233"/>
    </location>
</feature>
<keyword evidence="1" id="KW-1133">Transmembrane helix</keyword>
<dbReference type="AlphaFoldDB" id="F2NAH3"/>
<dbReference type="EMBL" id="CP002628">
    <property type="protein sequence ID" value="AEB06500.1"/>
    <property type="molecule type" value="Genomic_DNA"/>
</dbReference>
<gene>
    <name evidence="2" type="ordered locus">Corgl_0381</name>
</gene>
<evidence type="ECO:0000256" key="1">
    <source>
        <dbReference type="SAM" id="Phobius"/>
    </source>
</evidence>
<sequence>MRLIRAIRHELALTWSSNAFALIACFLLPIALEATFLIRAVPELDATRNLDHLRGSDSFTAGDIIVFINKGMPPFDPITRKVFTLDMIWAAPYFLFGYLACSAFSKEAGAQACQIVTRIRSRGVWIVSRCARATILVMCYLMWELLLAMALGAVFGASPSLQPSEWSSVISDISVRDPSFAALTLSCLSVPATAVAAALAVTAFSAALGPRIAFLLLIALVVTSAYIAEPLLFLGSSMELRGIVATGEWPAALRGIGVCFAVIAASLLCAPLMARKADFL</sequence>
<keyword evidence="3" id="KW-1185">Reference proteome</keyword>
<dbReference type="HOGENOM" id="CLU_992939_0_0_11"/>
<reference evidence="3" key="1">
    <citation type="journal article" date="2013" name="Stand. Genomic Sci.">
        <title>Complete genome sequence of Coriobacterium glomerans type strain (PW2(T)) from the midgut of Pyrrhocoris apterus L. (red soldier bug).</title>
        <authorList>
            <person name="Stackebrandt E."/>
            <person name="Zeytun A."/>
            <person name="Lapidus A."/>
            <person name="Nolan M."/>
            <person name="Lucas S."/>
            <person name="Hammon N."/>
            <person name="Deshpande S."/>
            <person name="Cheng J.F."/>
            <person name="Tapia R."/>
            <person name="Goodwin L.A."/>
            <person name="Pitluck S."/>
            <person name="Liolios K."/>
            <person name="Pagani I."/>
            <person name="Ivanova N."/>
            <person name="Mavromatis K."/>
            <person name="Mikhailova N."/>
            <person name="Huntemann M."/>
            <person name="Pati A."/>
            <person name="Chen A."/>
            <person name="Palaniappan K."/>
            <person name="Chang Y.J."/>
            <person name="Land M."/>
            <person name="Hauser L."/>
            <person name="Rohde M."/>
            <person name="Pukall R."/>
            <person name="Goker M."/>
            <person name="Detter J.C."/>
            <person name="Woyke T."/>
            <person name="Bristow J."/>
            <person name="Eisen J.A."/>
            <person name="Markowitz V."/>
            <person name="Hugenholtz P."/>
            <person name="Kyrpides N.C."/>
            <person name="Klenk H.P."/>
        </authorList>
    </citation>
    <scope>NUCLEOTIDE SEQUENCE</scope>
    <source>
        <strain evidence="3">ATCC 49209 / DSM 20642 / JCM 10262 / PW2</strain>
    </source>
</reference>
<feature type="transmembrane region" description="Helical" evidence="1">
    <location>
        <begin position="135"/>
        <end position="158"/>
    </location>
</feature>
<feature type="transmembrane region" description="Helical" evidence="1">
    <location>
        <begin position="82"/>
        <end position="101"/>
    </location>
</feature>
<evidence type="ECO:0008006" key="4">
    <source>
        <dbReference type="Google" id="ProtNLM"/>
    </source>
</evidence>
<feature type="transmembrane region" description="Helical" evidence="1">
    <location>
        <begin position="253"/>
        <end position="274"/>
    </location>
</feature>
<feature type="transmembrane region" description="Helical" evidence="1">
    <location>
        <begin position="178"/>
        <end position="201"/>
    </location>
</feature>
<proteinExistence type="predicted"/>
<keyword evidence="1" id="KW-0472">Membrane</keyword>
<organism evidence="2 3">
    <name type="scientific">Coriobacterium glomerans (strain ATCC 49209 / DSM 20642 / JCM 10262 / PW2)</name>
    <dbReference type="NCBI Taxonomy" id="700015"/>
    <lineage>
        <taxon>Bacteria</taxon>
        <taxon>Bacillati</taxon>
        <taxon>Actinomycetota</taxon>
        <taxon>Coriobacteriia</taxon>
        <taxon>Coriobacteriales</taxon>
        <taxon>Coriobacteriaceae</taxon>
        <taxon>Coriobacterium</taxon>
    </lineage>
</organism>
<feature type="transmembrane region" description="Helical" evidence="1">
    <location>
        <begin position="12"/>
        <end position="32"/>
    </location>
</feature>
<name>F2NAH3_CORGP</name>
<evidence type="ECO:0000313" key="2">
    <source>
        <dbReference type="EMBL" id="AEB06500.1"/>
    </source>
</evidence>